<keyword evidence="2" id="KW-1185">Reference proteome</keyword>
<dbReference type="Pfam" id="PF03456">
    <property type="entry name" value="uDENN"/>
    <property type="match status" value="1"/>
</dbReference>
<evidence type="ECO:0000313" key="1">
    <source>
        <dbReference type="EMBL" id="VDO56996.1"/>
    </source>
</evidence>
<dbReference type="InterPro" id="IPR005113">
    <property type="entry name" value="uDENN_dom"/>
</dbReference>
<dbReference type="AlphaFoldDB" id="A0A183LH00"/>
<accession>A0A183LH00</accession>
<dbReference type="InterPro" id="IPR037516">
    <property type="entry name" value="Tripartite_DENN"/>
</dbReference>
<proteinExistence type="predicted"/>
<gene>
    <name evidence="1" type="ORF">SMRZ_LOCUS3075</name>
</gene>
<reference evidence="1 2" key="1">
    <citation type="submission" date="2018-11" db="EMBL/GenBank/DDBJ databases">
        <authorList>
            <consortium name="Pathogen Informatics"/>
        </authorList>
    </citation>
    <scope>NUCLEOTIDE SEQUENCE [LARGE SCALE GENOMIC DNA]</scope>
    <source>
        <strain evidence="1 2">Zambia</strain>
    </source>
</reference>
<dbReference type="SMART" id="SM00800">
    <property type="entry name" value="uDENN"/>
    <property type="match status" value="1"/>
</dbReference>
<dbReference type="Gene3D" id="2.100.10.50">
    <property type="match status" value="1"/>
</dbReference>
<organism evidence="1 2">
    <name type="scientific">Schistosoma margrebowiei</name>
    <dbReference type="NCBI Taxonomy" id="48269"/>
    <lineage>
        <taxon>Eukaryota</taxon>
        <taxon>Metazoa</taxon>
        <taxon>Spiralia</taxon>
        <taxon>Lophotrochozoa</taxon>
        <taxon>Platyhelminthes</taxon>
        <taxon>Trematoda</taxon>
        <taxon>Digenea</taxon>
        <taxon>Strigeidida</taxon>
        <taxon>Schistosomatoidea</taxon>
        <taxon>Schistosomatidae</taxon>
        <taxon>Schistosoma</taxon>
    </lineage>
</organism>
<dbReference type="STRING" id="48269.A0A183LH00"/>
<dbReference type="PANTHER" id="PTHR47027:SF25">
    <property type="entry name" value="REVERSE TRANSCRIPTASE DOMAIN-CONTAINING PROTEIN"/>
    <property type="match status" value="1"/>
</dbReference>
<dbReference type="Proteomes" id="UP000277204">
    <property type="component" value="Unassembled WGS sequence"/>
</dbReference>
<name>A0A183LH00_9TREM</name>
<dbReference type="InterPro" id="IPR001194">
    <property type="entry name" value="cDENN_dom"/>
</dbReference>
<dbReference type="PANTHER" id="PTHR47027">
    <property type="entry name" value="REVERSE TRANSCRIPTASE DOMAIN-CONTAINING PROTEIN"/>
    <property type="match status" value="1"/>
</dbReference>
<dbReference type="EMBL" id="UZAI01000849">
    <property type="protein sequence ID" value="VDO56996.1"/>
    <property type="molecule type" value="Genomic_DNA"/>
</dbReference>
<dbReference type="Pfam" id="PF02141">
    <property type="entry name" value="DENN"/>
    <property type="match status" value="1"/>
</dbReference>
<dbReference type="InterPro" id="IPR045609">
    <property type="entry name" value="DUF6451"/>
</dbReference>
<evidence type="ECO:0000313" key="2">
    <source>
        <dbReference type="Proteomes" id="UP000277204"/>
    </source>
</evidence>
<dbReference type="PROSITE" id="PS50211">
    <property type="entry name" value="DENN"/>
    <property type="match status" value="1"/>
</dbReference>
<protein>
    <submittedName>
        <fullName evidence="1">Uncharacterized protein</fullName>
    </submittedName>
</protein>
<dbReference type="Gene3D" id="3.30.450.200">
    <property type="match status" value="1"/>
</dbReference>
<dbReference type="Pfam" id="PF20049">
    <property type="entry name" value="DUF6451"/>
    <property type="match status" value="1"/>
</dbReference>
<sequence length="653" mass="74276">MKISTSEGKHGIQWTAQNQLDDLDFTDDLALLSHTHEQMQMKTVSVAAVSASVGLSIHKGKTKVLKFKAENNNPITLDGETLENVESFTYLGSIIDEQGGSDADVKARIGKARTAFLQLKNIWNSKQLSTNIKVRIFNTNVKAVLLYGAETWRTTKTTINKVQVFINSCLRKILNIHWPDTISNSLLWERTNQLPAEEEIRKRRWKWIGHTLCKSSNCITRQALTWNPEGKRKRGRPKNTLRRIIEADMKTMNYNWTELERIAQDRVGWRMLVSGLCSFTRSNRRNTLGEKQCPKTNAVVLSRTIGGRAADLPSSLTNRLFLSYLRGTAENSIDCLAVTDLCIIIPEKQETCPPAYRQVTEPICISSFRLKAYICYRKSLVKQCIISYKPEVLYWYRVPSVDYNFSNPSIHNEDSQYPLVVPNKPSSDPPEMCDQLNNGMDDKTCSDSTPESQVAPLDPDIFQVANFCLPWGASIESWSVNQDPPEVNSFTFMLTNEAYQKLYGVALTFYEPYVEELDLHKCYCLGVDPELINSRSSTDSVNHEYDPNEEAIAKRQRHFLASRVGDRVIGVTKTLCILSRWSFTLPFSNFLGFLYSRCLLSNNLDNIPFERYLGYFLFEIPFPDRAIPSISVDLCAAPIIIQRPDDTNASSSR</sequence>